<protein>
    <recommendedName>
        <fullName evidence="4">Type VII secretion effector</fullName>
    </recommendedName>
</protein>
<keyword evidence="3" id="KW-1185">Reference proteome</keyword>
<comment type="caution">
    <text evidence="2">The sequence shown here is derived from an EMBL/GenBank/DDBJ whole genome shotgun (WGS) entry which is preliminary data.</text>
</comment>
<evidence type="ECO:0000313" key="3">
    <source>
        <dbReference type="Proteomes" id="UP001595987"/>
    </source>
</evidence>
<dbReference type="Proteomes" id="UP001595987">
    <property type="component" value="Unassembled WGS sequence"/>
</dbReference>
<sequence>MATAVKSNLGDAQNAVSKFKESGTTGQKYSLGESNISGMKRAAKLSNEIIGDLSKLESGIKTQADKFPKLAAVMEERDKKDASNLSQMNWGF</sequence>
<feature type="compositionally biased region" description="Polar residues" evidence="1">
    <location>
        <begin position="10"/>
        <end position="33"/>
    </location>
</feature>
<evidence type="ECO:0008006" key="4">
    <source>
        <dbReference type="Google" id="ProtNLM"/>
    </source>
</evidence>
<gene>
    <name evidence="2" type="ORF">ACFO26_05410</name>
</gene>
<reference evidence="3" key="1">
    <citation type="journal article" date="2019" name="Int. J. Syst. Evol. Microbiol.">
        <title>The Global Catalogue of Microorganisms (GCM) 10K type strain sequencing project: providing services to taxonomists for standard genome sequencing and annotation.</title>
        <authorList>
            <consortium name="The Broad Institute Genomics Platform"/>
            <consortium name="The Broad Institute Genome Sequencing Center for Infectious Disease"/>
            <person name="Wu L."/>
            <person name="Ma J."/>
        </authorList>
    </citation>
    <scope>NUCLEOTIDE SEQUENCE [LARGE SCALE GENOMIC DNA]</scope>
    <source>
        <strain evidence="3">CCUG 63287</strain>
    </source>
</reference>
<dbReference type="EMBL" id="JBHSGD010000005">
    <property type="protein sequence ID" value="MFC4652342.1"/>
    <property type="molecule type" value="Genomic_DNA"/>
</dbReference>
<evidence type="ECO:0000313" key="2">
    <source>
        <dbReference type="EMBL" id="MFC4652342.1"/>
    </source>
</evidence>
<proteinExistence type="predicted"/>
<name>A0ABV9JDG4_9LACT</name>
<accession>A0ABV9JDG4</accession>
<dbReference type="RefSeq" id="WP_213535002.1">
    <property type="nucleotide sequence ID" value="NZ_BOVQ01000004.1"/>
</dbReference>
<evidence type="ECO:0000256" key="1">
    <source>
        <dbReference type="SAM" id="MobiDB-lite"/>
    </source>
</evidence>
<organism evidence="2 3">
    <name type="scientific">Lactococcus nasutitermitis</name>
    <dbReference type="NCBI Taxonomy" id="1652957"/>
    <lineage>
        <taxon>Bacteria</taxon>
        <taxon>Bacillati</taxon>
        <taxon>Bacillota</taxon>
        <taxon>Bacilli</taxon>
        <taxon>Lactobacillales</taxon>
        <taxon>Streptococcaceae</taxon>
        <taxon>Lactococcus</taxon>
    </lineage>
</organism>
<feature type="region of interest" description="Disordered" evidence="1">
    <location>
        <begin position="1"/>
        <end position="33"/>
    </location>
</feature>